<reference evidence="10 11" key="1">
    <citation type="submission" date="2019-06" db="EMBL/GenBank/DDBJ databases">
        <authorList>
            <person name="Lee I."/>
            <person name="Jang G.I."/>
            <person name="Hwang C.Y."/>
        </authorList>
    </citation>
    <scope>NUCLEOTIDE SEQUENCE [LARGE SCALE GENOMIC DNA]</scope>
    <source>
        <strain evidence="10 11">PAMC 28131</strain>
    </source>
</reference>
<evidence type="ECO:0000256" key="4">
    <source>
        <dbReference type="ARBA" id="ARBA00022777"/>
    </source>
</evidence>
<feature type="domain" description="Carbohydrate kinase FGGY N-terminal" evidence="8">
    <location>
        <begin position="5"/>
        <end position="243"/>
    </location>
</feature>
<evidence type="ECO:0000313" key="10">
    <source>
        <dbReference type="EMBL" id="TPE60998.1"/>
    </source>
</evidence>
<evidence type="ECO:0000256" key="1">
    <source>
        <dbReference type="ARBA" id="ARBA00009156"/>
    </source>
</evidence>
<dbReference type="EMBL" id="VFSU01000024">
    <property type="protein sequence ID" value="TPE60998.1"/>
    <property type="molecule type" value="Genomic_DNA"/>
</dbReference>
<gene>
    <name evidence="10" type="primary">glpK</name>
    <name evidence="10" type="ORF">FJQ54_08830</name>
</gene>
<dbReference type="Pfam" id="PF00370">
    <property type="entry name" value="FGGY_N"/>
    <property type="match status" value="1"/>
</dbReference>
<comment type="similarity">
    <text evidence="1 7">Belongs to the FGGY kinase family.</text>
</comment>
<keyword evidence="5" id="KW-0067">ATP-binding</keyword>
<evidence type="ECO:0000256" key="7">
    <source>
        <dbReference type="RuleBase" id="RU003733"/>
    </source>
</evidence>
<dbReference type="PROSITE" id="PS00445">
    <property type="entry name" value="FGGY_KINASES_2"/>
    <property type="match status" value="1"/>
</dbReference>
<evidence type="ECO:0000256" key="2">
    <source>
        <dbReference type="ARBA" id="ARBA00022679"/>
    </source>
</evidence>
<dbReference type="OrthoDB" id="9805576at2"/>
<evidence type="ECO:0000259" key="9">
    <source>
        <dbReference type="Pfam" id="PF02782"/>
    </source>
</evidence>
<dbReference type="PIRSF" id="PIRSF000538">
    <property type="entry name" value="GlpK"/>
    <property type="match status" value="1"/>
</dbReference>
<comment type="caution">
    <text evidence="10">The sequence shown here is derived from an EMBL/GenBank/DDBJ whole genome shotgun (WGS) entry which is preliminary data.</text>
</comment>
<dbReference type="InterPro" id="IPR000577">
    <property type="entry name" value="Carb_kinase_FGGY"/>
</dbReference>
<keyword evidence="4 7" id="KW-0418">Kinase</keyword>
<dbReference type="RefSeq" id="WP_140928056.1">
    <property type="nucleotide sequence ID" value="NZ_VFSU01000024.1"/>
</dbReference>
<evidence type="ECO:0000313" key="11">
    <source>
        <dbReference type="Proteomes" id="UP000319897"/>
    </source>
</evidence>
<dbReference type="GO" id="GO:0004370">
    <property type="term" value="F:glycerol kinase activity"/>
    <property type="evidence" value="ECO:0007669"/>
    <property type="project" value="TreeGrafter"/>
</dbReference>
<evidence type="ECO:0000256" key="3">
    <source>
        <dbReference type="ARBA" id="ARBA00022741"/>
    </source>
</evidence>
<name>A0A501XJX4_9SPHN</name>
<dbReference type="Gene3D" id="3.30.420.40">
    <property type="match status" value="2"/>
</dbReference>
<feature type="domain" description="Carbohydrate kinase FGGY C-terminal" evidence="9">
    <location>
        <begin position="252"/>
        <end position="437"/>
    </location>
</feature>
<dbReference type="InterPro" id="IPR043129">
    <property type="entry name" value="ATPase_NBD"/>
</dbReference>
<sequence>MGDLILAIDSGTTSTRALAFDLTGRIVSVAQHAITQNYPQPGHVEHDAAEIWQLTDRAVREVLAEVGDRIHTIGLTNQRETVVFWSRRSGEPLAPAIVWQDRRSADICEALRKAAHEPRVQALTGLLLDPYFSGTKIRWALENWPEVKAAADSGDLALGTVESWLLFKLTGQHLTDATNASRTLLMDLAQAEWSAEMLDLLGVPPAALPAICPTAGLIAETRLYGRPLMICGLAGDQQAATIGQGCSQPGMAKCTYGTGIFMLANAGTTPPASGNRLLSTFLSSAPRAYALEGSIFVGGNAVKWLRDGLGILDTVAESANLAASVPDSGGVTFVPAFAGLGAPHWEPLARGTLTGLTAGTTRAHIVRATLEAMGQQTADLIDAFAADGVRPSSLRVDGGMVANEWLCQDLADATGLPVERPRSIETTGLGAAMLAGVGSGLFDALSDAEAAMVHADRRFEPANSADARADRRKAWGRAVEQTLAGL</sequence>
<dbReference type="AlphaFoldDB" id="A0A501XJX4"/>
<dbReference type="Pfam" id="PF02782">
    <property type="entry name" value="FGGY_C"/>
    <property type="match status" value="1"/>
</dbReference>
<dbReference type="InterPro" id="IPR018485">
    <property type="entry name" value="FGGY_C"/>
</dbReference>
<evidence type="ECO:0000256" key="5">
    <source>
        <dbReference type="ARBA" id="ARBA00022840"/>
    </source>
</evidence>
<keyword evidence="2 7" id="KW-0808">Transferase</keyword>
<dbReference type="PANTHER" id="PTHR10196">
    <property type="entry name" value="SUGAR KINASE"/>
    <property type="match status" value="1"/>
</dbReference>
<dbReference type="SUPFAM" id="SSF53067">
    <property type="entry name" value="Actin-like ATPase domain"/>
    <property type="match status" value="2"/>
</dbReference>
<dbReference type="InterPro" id="IPR018483">
    <property type="entry name" value="Carb_kinase_FGGY_CS"/>
</dbReference>
<evidence type="ECO:0000259" key="8">
    <source>
        <dbReference type="Pfam" id="PF00370"/>
    </source>
</evidence>
<dbReference type="GO" id="GO:0005524">
    <property type="term" value="F:ATP binding"/>
    <property type="evidence" value="ECO:0007669"/>
    <property type="project" value="UniProtKB-KW"/>
</dbReference>
<keyword evidence="11" id="KW-1185">Reference proteome</keyword>
<evidence type="ECO:0000256" key="6">
    <source>
        <dbReference type="ARBA" id="ARBA00043149"/>
    </source>
</evidence>
<protein>
    <recommendedName>
        <fullName evidence="6">ATP:glycerol 3-phosphotransferase</fullName>
    </recommendedName>
</protein>
<dbReference type="Proteomes" id="UP000319897">
    <property type="component" value="Unassembled WGS sequence"/>
</dbReference>
<accession>A0A501XJX4</accession>
<proteinExistence type="inferred from homology"/>
<dbReference type="InterPro" id="IPR018484">
    <property type="entry name" value="FGGY_N"/>
</dbReference>
<dbReference type="NCBIfam" id="NF000756">
    <property type="entry name" value="PRK00047.1"/>
    <property type="match status" value="1"/>
</dbReference>
<dbReference type="GO" id="GO:0005829">
    <property type="term" value="C:cytosol"/>
    <property type="evidence" value="ECO:0007669"/>
    <property type="project" value="TreeGrafter"/>
</dbReference>
<keyword evidence="3" id="KW-0547">Nucleotide-binding</keyword>
<dbReference type="PANTHER" id="PTHR10196:SF69">
    <property type="entry name" value="GLYCEROL KINASE"/>
    <property type="match status" value="1"/>
</dbReference>
<organism evidence="10 11">
    <name type="scientific">Sandaracinobacter neustonicus</name>
    <dbReference type="NCBI Taxonomy" id="1715348"/>
    <lineage>
        <taxon>Bacteria</taxon>
        <taxon>Pseudomonadati</taxon>
        <taxon>Pseudomonadota</taxon>
        <taxon>Alphaproteobacteria</taxon>
        <taxon>Sphingomonadales</taxon>
        <taxon>Sphingosinicellaceae</taxon>
        <taxon>Sandaracinobacter</taxon>
    </lineage>
</organism>
<dbReference type="GO" id="GO:0019563">
    <property type="term" value="P:glycerol catabolic process"/>
    <property type="evidence" value="ECO:0007669"/>
    <property type="project" value="TreeGrafter"/>
</dbReference>